<dbReference type="Proteomes" id="UP000241421">
    <property type="component" value="Unassembled WGS sequence"/>
</dbReference>
<sequence length="657" mass="69522">MSRAALFVLAALGAAGLMAAVAAPPARPALAAGEVKPARPVLLTGEVEALGAQTVFVPPSNSRPVVLRYMVAEGASVKAGDVVLRIETGDAANIDRLKTEIAQTRAKAEREGATLEVAAVMAEKAVGQARAALAKARIDAALPKAQIAALDYDRYQGELEHSTRDLVVKQKSFDGAREAVARRRADGELEAKKQQINLLFKSAQMAESEVRAAHDGIVVHGYNAWSGERYEEGTSAHPGNSVAQVHGAGKTAVSAWVLEADRAFLAPGQSMRLRFDALPSASLDASIASITSAPEARAVWGLGRYFRVRITLPDGHALPLVPGMSVMIEPRAGAPAGARLSAVKAAQLTIEGEIASRSATPVAPPTIPYVWNFTLNQLAPEGSMVEAGQPLAVFGSNDVMTRLESQKSSLNEKLRALEKMRLDQAEGDRAGDLAVAEAASNADKAARKASQPKELIRRIDYDKLVIERTLGAELAKLAVAQRKAEGLARRAERSGLEAEIAQLKGAIDQLEKGRKGLAVLAPRKGRVLHRTNFNGEKFNIGSQVWMGSSIATLADPDQLFINAKVPEAQTARVRVGQRAKVTVTGSNEVLTARVSALGRIFHGKSSTQPVIVRDVELEFDSAPKGLKPGAAVQATLLAGEAQPAKQIAAAANKDKQP</sequence>
<feature type="signal peptide" evidence="3">
    <location>
        <begin position="1"/>
        <end position="19"/>
    </location>
</feature>
<dbReference type="AlphaFoldDB" id="A0A2U2HE45"/>
<comment type="subcellular location">
    <subcellularLocation>
        <location evidence="1">Cell envelope</location>
    </subcellularLocation>
</comment>
<name>A0A2U2HE45_9BURK</name>
<proteinExistence type="predicted"/>
<evidence type="ECO:0000256" key="3">
    <source>
        <dbReference type="SAM" id="SignalP"/>
    </source>
</evidence>
<dbReference type="RefSeq" id="WP_106759952.1">
    <property type="nucleotide sequence ID" value="NZ_PXWF02000310.1"/>
</dbReference>
<evidence type="ECO:0000313" key="5">
    <source>
        <dbReference type="Proteomes" id="UP000241421"/>
    </source>
</evidence>
<gene>
    <name evidence="4" type="ORF">C7C56_024435</name>
</gene>
<comment type="caution">
    <text evidence="4">The sequence shown here is derived from an EMBL/GenBank/DDBJ whole genome shotgun (WGS) entry which is preliminary data.</text>
</comment>
<keyword evidence="5" id="KW-1185">Reference proteome</keyword>
<keyword evidence="3" id="KW-0732">Signal</keyword>
<dbReference type="GO" id="GO:0030313">
    <property type="term" value="C:cell envelope"/>
    <property type="evidence" value="ECO:0007669"/>
    <property type="project" value="UniProtKB-SubCell"/>
</dbReference>
<feature type="chain" id="PRO_5015643884" evidence="3">
    <location>
        <begin position="20"/>
        <end position="657"/>
    </location>
</feature>
<organism evidence="4 5">
    <name type="scientific">Massilia glaciei</name>
    <dbReference type="NCBI Taxonomy" id="1524097"/>
    <lineage>
        <taxon>Bacteria</taxon>
        <taxon>Pseudomonadati</taxon>
        <taxon>Pseudomonadota</taxon>
        <taxon>Betaproteobacteria</taxon>
        <taxon>Burkholderiales</taxon>
        <taxon>Oxalobacteraceae</taxon>
        <taxon>Telluria group</taxon>
        <taxon>Massilia</taxon>
    </lineage>
</organism>
<dbReference type="Gene3D" id="2.40.30.170">
    <property type="match status" value="2"/>
</dbReference>
<dbReference type="PANTHER" id="PTHR32347">
    <property type="entry name" value="EFFLUX SYSTEM COMPONENT YKNX-RELATED"/>
    <property type="match status" value="1"/>
</dbReference>
<protein>
    <submittedName>
        <fullName evidence="4">HlyD family secretion protein</fullName>
    </submittedName>
</protein>
<evidence type="ECO:0000313" key="4">
    <source>
        <dbReference type="EMBL" id="PWF41577.1"/>
    </source>
</evidence>
<dbReference type="EMBL" id="PXWF02000310">
    <property type="protein sequence ID" value="PWF41577.1"/>
    <property type="molecule type" value="Genomic_DNA"/>
</dbReference>
<dbReference type="InterPro" id="IPR050465">
    <property type="entry name" value="UPF0194_transport"/>
</dbReference>
<dbReference type="OrthoDB" id="9156101at2"/>
<reference evidence="4 5" key="1">
    <citation type="submission" date="2018-04" db="EMBL/GenBank/DDBJ databases">
        <title>Massilia violaceinigra sp. nov., a novel purple-pigmented bacterium isolated from Tianshan glacier, Xinjiang, China.</title>
        <authorList>
            <person name="Wang H."/>
        </authorList>
    </citation>
    <scope>NUCLEOTIDE SEQUENCE [LARGE SCALE GENOMIC DNA]</scope>
    <source>
        <strain evidence="4 5">B448-2</strain>
    </source>
</reference>
<evidence type="ECO:0000256" key="1">
    <source>
        <dbReference type="ARBA" id="ARBA00004196"/>
    </source>
</evidence>
<evidence type="ECO:0000256" key="2">
    <source>
        <dbReference type="ARBA" id="ARBA00023054"/>
    </source>
</evidence>
<dbReference type="PANTHER" id="PTHR32347:SF23">
    <property type="entry name" value="BLL5650 PROTEIN"/>
    <property type="match status" value="1"/>
</dbReference>
<accession>A0A2U2HE45</accession>
<keyword evidence="2" id="KW-0175">Coiled coil</keyword>